<gene>
    <name evidence="1" type="ORF">ACFFNX_16185</name>
</gene>
<organism evidence="1 2">
    <name type="scientific">Actinoallomurus acaciae</name>
    <dbReference type="NCBI Taxonomy" id="502577"/>
    <lineage>
        <taxon>Bacteria</taxon>
        <taxon>Bacillati</taxon>
        <taxon>Actinomycetota</taxon>
        <taxon>Actinomycetes</taxon>
        <taxon>Streptosporangiales</taxon>
        <taxon>Thermomonosporaceae</taxon>
        <taxon>Actinoallomurus</taxon>
    </lineage>
</organism>
<evidence type="ECO:0000313" key="2">
    <source>
        <dbReference type="Proteomes" id="UP001589627"/>
    </source>
</evidence>
<reference evidence="1 2" key="1">
    <citation type="submission" date="2024-09" db="EMBL/GenBank/DDBJ databases">
        <authorList>
            <person name="Sun Q."/>
            <person name="Mori K."/>
        </authorList>
    </citation>
    <scope>NUCLEOTIDE SEQUENCE [LARGE SCALE GENOMIC DNA]</scope>
    <source>
        <strain evidence="1 2">TBRC 0563</strain>
    </source>
</reference>
<evidence type="ECO:0008006" key="3">
    <source>
        <dbReference type="Google" id="ProtNLM"/>
    </source>
</evidence>
<dbReference type="Gene3D" id="3.40.190.10">
    <property type="entry name" value="Periplasmic binding protein-like II"/>
    <property type="match status" value="2"/>
</dbReference>
<keyword evidence="2" id="KW-1185">Reference proteome</keyword>
<dbReference type="SUPFAM" id="SSF53850">
    <property type="entry name" value="Periplasmic binding protein-like II"/>
    <property type="match status" value="1"/>
</dbReference>
<name>A0ABV5YGS3_9ACTN</name>
<protein>
    <recommendedName>
        <fullName evidence="3">4,5-dihydroxyphthalate decarboxylase</fullName>
    </recommendedName>
</protein>
<comment type="caution">
    <text evidence="1">The sequence shown here is derived from an EMBL/GenBank/DDBJ whole genome shotgun (WGS) entry which is preliminary data.</text>
</comment>
<dbReference type="Proteomes" id="UP001589627">
    <property type="component" value="Unassembled WGS sequence"/>
</dbReference>
<dbReference type="EMBL" id="JBHLZP010000102">
    <property type="protein sequence ID" value="MFB9833731.1"/>
    <property type="molecule type" value="Genomic_DNA"/>
</dbReference>
<proteinExistence type="predicted"/>
<sequence>MAVRNYAHTTPLKTGEREVENCRLDFADIDPIYQAFAPMVRELKFDVSEMAIATYLQARDEGKEISLLPVVMNGDFHHHSLSQWPGGPIRHPKELVGRRVGVRAYTQTTGLWVRGALKEDHGIEADQITWVTTEGPHVAEYVEPPYVERTSGKIVDLLRDGDIAAAVLGPVAIDDDGARLVPVIQNWQEAERAWAERHATVPINHMLTVRTDVLKDDPQAVRGIYDALTASIDAARPDGPLTSRQRAVRYGLSDSLMAALRLAIRYAREQGLIRSEFTAEDLFADFTRYVGA</sequence>
<dbReference type="RefSeq" id="WP_378201946.1">
    <property type="nucleotide sequence ID" value="NZ_JBHLZP010000102.1"/>
</dbReference>
<accession>A0ABV5YGS3</accession>
<evidence type="ECO:0000313" key="1">
    <source>
        <dbReference type="EMBL" id="MFB9833731.1"/>
    </source>
</evidence>